<evidence type="ECO:0000313" key="2">
    <source>
        <dbReference type="WBParaSite" id="SMTH1_32490.1"/>
    </source>
</evidence>
<name>A0AA85B7D2_9TREM</name>
<accession>A0AA85B7D2</accession>
<protein>
    <submittedName>
        <fullName evidence="2">Uncharacterized protein</fullName>
    </submittedName>
</protein>
<reference evidence="2" key="1">
    <citation type="submission" date="2023-11" db="UniProtKB">
        <authorList>
            <consortium name="WormBaseParasite"/>
        </authorList>
    </citation>
    <scope>IDENTIFICATION</scope>
</reference>
<organism evidence="1 2">
    <name type="scientific">Schistosoma mattheei</name>
    <dbReference type="NCBI Taxonomy" id="31246"/>
    <lineage>
        <taxon>Eukaryota</taxon>
        <taxon>Metazoa</taxon>
        <taxon>Spiralia</taxon>
        <taxon>Lophotrochozoa</taxon>
        <taxon>Platyhelminthes</taxon>
        <taxon>Trematoda</taxon>
        <taxon>Digenea</taxon>
        <taxon>Strigeidida</taxon>
        <taxon>Schistosomatoidea</taxon>
        <taxon>Schistosomatidae</taxon>
        <taxon>Schistosoma</taxon>
    </lineage>
</organism>
<dbReference type="WBParaSite" id="SMTH1_32490.1">
    <property type="protein sequence ID" value="SMTH1_32490.1"/>
    <property type="gene ID" value="SMTH1_32490"/>
</dbReference>
<sequence length="83" mass="9322">MSERNPELSRGGNDIHSCKKRLCFMLFIALKLNLHGALSATVRCDRLRPLLLRAFQSACSFNSSLLSQVLRPFTCDSCLPPRV</sequence>
<dbReference type="AlphaFoldDB" id="A0AA85B7D2"/>
<dbReference type="Proteomes" id="UP000050791">
    <property type="component" value="Unassembled WGS sequence"/>
</dbReference>
<proteinExistence type="predicted"/>
<evidence type="ECO:0000313" key="1">
    <source>
        <dbReference type="Proteomes" id="UP000050791"/>
    </source>
</evidence>